<organism evidence="8 9">
    <name type="scientific">Aporhodopirellula aestuarii</name>
    <dbReference type="NCBI Taxonomy" id="2950107"/>
    <lineage>
        <taxon>Bacteria</taxon>
        <taxon>Pseudomonadati</taxon>
        <taxon>Planctomycetota</taxon>
        <taxon>Planctomycetia</taxon>
        <taxon>Pirellulales</taxon>
        <taxon>Pirellulaceae</taxon>
        <taxon>Aporhodopirellula</taxon>
    </lineage>
</organism>
<sequence>MLVPLISWMIFGLVIGAIARLLYPGRQDIGLLRTMLLGVVGSFVGGFIVYLFSGGAPIQAAGWIGSMLGAVLVLAVAMRAARSHS</sequence>
<proteinExistence type="inferred from homology"/>
<reference evidence="8 9" key="1">
    <citation type="journal article" date="2022" name="Syst. Appl. Microbiol.">
        <title>Rhodopirellula aestuarii sp. nov., a novel member of the genus Rhodopirellula isolated from brackish sediments collected in the Tagus River estuary, Portugal.</title>
        <authorList>
            <person name="Vitorino I.R."/>
            <person name="Klimek D."/>
            <person name="Calusinska M."/>
            <person name="Lobo-da-Cunha A."/>
            <person name="Vasconcelos V."/>
            <person name="Lage O.M."/>
        </authorList>
    </citation>
    <scope>NUCLEOTIDE SEQUENCE [LARGE SCALE GENOMIC DNA]</scope>
    <source>
        <strain evidence="8 9">ICT_H3.1</strain>
    </source>
</reference>
<keyword evidence="9" id="KW-1185">Reference proteome</keyword>
<evidence type="ECO:0000313" key="9">
    <source>
        <dbReference type="Proteomes" id="UP001202961"/>
    </source>
</evidence>
<dbReference type="Pfam" id="PF04226">
    <property type="entry name" value="Transgly_assoc"/>
    <property type="match status" value="1"/>
</dbReference>
<comment type="subcellular location">
    <subcellularLocation>
        <location evidence="1">Cell membrane</location>
        <topology evidence="1">Multi-pass membrane protein</topology>
    </subcellularLocation>
</comment>
<evidence type="ECO:0000256" key="7">
    <source>
        <dbReference type="SAM" id="Phobius"/>
    </source>
</evidence>
<dbReference type="PANTHER" id="PTHR33884:SF3">
    <property type="entry name" value="UPF0410 PROTEIN YMGE"/>
    <property type="match status" value="1"/>
</dbReference>
<name>A0ABT0UB41_9BACT</name>
<accession>A0ABT0UB41</accession>
<evidence type="ECO:0000256" key="2">
    <source>
        <dbReference type="ARBA" id="ARBA00011006"/>
    </source>
</evidence>
<gene>
    <name evidence="8" type="ORF">NB063_26710</name>
</gene>
<dbReference type="PANTHER" id="PTHR33884">
    <property type="entry name" value="UPF0410 PROTEIN YMGE"/>
    <property type="match status" value="1"/>
</dbReference>
<dbReference type="Proteomes" id="UP001202961">
    <property type="component" value="Unassembled WGS sequence"/>
</dbReference>
<evidence type="ECO:0000256" key="4">
    <source>
        <dbReference type="ARBA" id="ARBA00022692"/>
    </source>
</evidence>
<keyword evidence="4 7" id="KW-0812">Transmembrane</keyword>
<feature type="transmembrane region" description="Helical" evidence="7">
    <location>
        <begin position="6"/>
        <end position="23"/>
    </location>
</feature>
<keyword evidence="5 7" id="KW-1133">Transmembrane helix</keyword>
<dbReference type="InterPro" id="IPR007341">
    <property type="entry name" value="Transgly_assoc"/>
</dbReference>
<feature type="transmembrane region" description="Helical" evidence="7">
    <location>
        <begin position="35"/>
        <end position="54"/>
    </location>
</feature>
<protein>
    <submittedName>
        <fullName evidence="8">GlsB/YeaQ/YmgE family stress response membrane protein</fullName>
    </submittedName>
</protein>
<evidence type="ECO:0000256" key="6">
    <source>
        <dbReference type="ARBA" id="ARBA00023136"/>
    </source>
</evidence>
<evidence type="ECO:0000256" key="5">
    <source>
        <dbReference type="ARBA" id="ARBA00022989"/>
    </source>
</evidence>
<evidence type="ECO:0000313" key="8">
    <source>
        <dbReference type="EMBL" id="MCM2374224.1"/>
    </source>
</evidence>
<feature type="transmembrane region" description="Helical" evidence="7">
    <location>
        <begin position="60"/>
        <end position="81"/>
    </location>
</feature>
<dbReference type="RefSeq" id="WP_250932114.1">
    <property type="nucleotide sequence ID" value="NZ_JAMQBK010000081.1"/>
</dbReference>
<evidence type="ECO:0000256" key="3">
    <source>
        <dbReference type="ARBA" id="ARBA00022475"/>
    </source>
</evidence>
<dbReference type="EMBL" id="JAMQBK010000081">
    <property type="protein sequence ID" value="MCM2374224.1"/>
    <property type="molecule type" value="Genomic_DNA"/>
</dbReference>
<keyword evidence="6 7" id="KW-0472">Membrane</keyword>
<keyword evidence="3" id="KW-1003">Cell membrane</keyword>
<evidence type="ECO:0000256" key="1">
    <source>
        <dbReference type="ARBA" id="ARBA00004651"/>
    </source>
</evidence>
<comment type="similarity">
    <text evidence="2">Belongs to the UPF0410 family.</text>
</comment>
<comment type="caution">
    <text evidence="8">The sequence shown here is derived from an EMBL/GenBank/DDBJ whole genome shotgun (WGS) entry which is preliminary data.</text>
</comment>